<evidence type="ECO:0000259" key="3">
    <source>
        <dbReference type="Pfam" id="PF13505"/>
    </source>
</evidence>
<evidence type="ECO:0000313" key="5">
    <source>
        <dbReference type="Proteomes" id="UP000198697"/>
    </source>
</evidence>
<keyword evidence="5" id="KW-1185">Reference proteome</keyword>
<dbReference type="SUPFAM" id="SSF56925">
    <property type="entry name" value="OMPA-like"/>
    <property type="match status" value="1"/>
</dbReference>
<dbReference type="Proteomes" id="UP000198697">
    <property type="component" value="Unassembled WGS sequence"/>
</dbReference>
<dbReference type="RefSeq" id="WP_177189708.1">
    <property type="nucleotide sequence ID" value="NZ_FOHS01000001.1"/>
</dbReference>
<protein>
    <submittedName>
        <fullName evidence="4">Outer membrane protein beta-barrel domain-containing protein</fullName>
    </submittedName>
</protein>
<dbReference type="Pfam" id="PF13505">
    <property type="entry name" value="OMP_b-brl"/>
    <property type="match status" value="1"/>
</dbReference>
<organism evidence="4 5">
    <name type="scientific">Hymenobacter actinosclerus</name>
    <dbReference type="NCBI Taxonomy" id="82805"/>
    <lineage>
        <taxon>Bacteria</taxon>
        <taxon>Pseudomonadati</taxon>
        <taxon>Bacteroidota</taxon>
        <taxon>Cytophagia</taxon>
        <taxon>Cytophagales</taxon>
        <taxon>Hymenobacteraceae</taxon>
        <taxon>Hymenobacter</taxon>
    </lineage>
</organism>
<feature type="signal peptide" evidence="2">
    <location>
        <begin position="1"/>
        <end position="21"/>
    </location>
</feature>
<name>A0A1I0C232_9BACT</name>
<dbReference type="EMBL" id="FOHS01000001">
    <property type="protein sequence ID" value="SET13346.1"/>
    <property type="molecule type" value="Genomic_DNA"/>
</dbReference>
<feature type="chain" id="PRO_5011560111" evidence="2">
    <location>
        <begin position="22"/>
        <end position="217"/>
    </location>
</feature>
<accession>A0A1I0C232</accession>
<dbReference type="InterPro" id="IPR027385">
    <property type="entry name" value="Beta-barrel_OMP"/>
</dbReference>
<evidence type="ECO:0000256" key="2">
    <source>
        <dbReference type="SAM" id="SignalP"/>
    </source>
</evidence>
<gene>
    <name evidence="4" type="ORF">SAMN04487998_1277</name>
</gene>
<evidence type="ECO:0000313" key="4">
    <source>
        <dbReference type="EMBL" id="SET13346.1"/>
    </source>
</evidence>
<reference evidence="5" key="1">
    <citation type="submission" date="2016-10" db="EMBL/GenBank/DDBJ databases">
        <authorList>
            <person name="Varghese N."/>
            <person name="Submissions S."/>
        </authorList>
    </citation>
    <scope>NUCLEOTIDE SEQUENCE [LARGE SCALE GENOMIC DNA]</scope>
    <source>
        <strain evidence="5">DSM 15310</strain>
    </source>
</reference>
<feature type="domain" description="Outer membrane protein beta-barrel" evidence="3">
    <location>
        <begin position="11"/>
        <end position="214"/>
    </location>
</feature>
<keyword evidence="1 2" id="KW-0732">Signal</keyword>
<dbReference type="Gene3D" id="2.40.160.20">
    <property type="match status" value="1"/>
</dbReference>
<sequence>MLIRTAGICAAALLMPLLGSAQSSEPAGSRYYIGLAAYTNWYQRLSREQDGSRWPPLALTLGYQLRPRWAVQLSAAYSSSPGSYAGVARNPDGSPIGNYRNHYRNSALSMTALGRYTITRTLSNRLQLDALGGFSVDRQAYQAKGYNPDYLTPAQTTPFDLSSHNYNYALSVGPSLRYRISSGLEAVGEGTVNMDLRAPRMITTSASLGLRYRFGRL</sequence>
<evidence type="ECO:0000256" key="1">
    <source>
        <dbReference type="ARBA" id="ARBA00022729"/>
    </source>
</evidence>
<dbReference type="AlphaFoldDB" id="A0A1I0C232"/>
<proteinExistence type="predicted"/>
<dbReference type="InterPro" id="IPR011250">
    <property type="entry name" value="OMP/PagP_B-barrel"/>
</dbReference>